<dbReference type="AlphaFoldDB" id="A0A3S0KZQ4"/>
<evidence type="ECO:0000313" key="5">
    <source>
        <dbReference type="Proteomes" id="UP000279908"/>
    </source>
</evidence>
<dbReference type="InterPro" id="IPR005502">
    <property type="entry name" value="Ribosyl_crysJ1"/>
</dbReference>
<dbReference type="PANTHER" id="PTHR16222:SF24">
    <property type="entry name" value="ADP-RIBOSYLHYDROLASE ARH3"/>
    <property type="match status" value="1"/>
</dbReference>
<dbReference type="SUPFAM" id="SSF101478">
    <property type="entry name" value="ADP-ribosylglycohydrolase"/>
    <property type="match status" value="1"/>
</dbReference>
<reference evidence="4 5" key="1">
    <citation type="submission" date="2018-12" db="EMBL/GenBank/DDBJ databases">
        <authorList>
            <person name="Lunina O.N."/>
            <person name="Grouzdev D.S."/>
            <person name="Gorlenko V.M."/>
            <person name="Savvichev A.S."/>
        </authorList>
    </citation>
    <scope>NUCLEOTIDE SEQUENCE [LARGE SCALE GENOMIC DNA]</scope>
    <source>
        <strain evidence="4 5">BrKhr-17</strain>
    </source>
</reference>
<evidence type="ECO:0000256" key="3">
    <source>
        <dbReference type="PIRSR" id="PIRSR605502-1"/>
    </source>
</evidence>
<dbReference type="GO" id="GO:0016787">
    <property type="term" value="F:hydrolase activity"/>
    <property type="evidence" value="ECO:0007669"/>
    <property type="project" value="UniProtKB-KW"/>
</dbReference>
<dbReference type="PANTHER" id="PTHR16222">
    <property type="entry name" value="ADP-RIBOSYLGLYCOHYDROLASE"/>
    <property type="match status" value="1"/>
</dbReference>
<comment type="cofactor">
    <cofactor evidence="3">
        <name>Mg(2+)</name>
        <dbReference type="ChEBI" id="CHEBI:18420"/>
    </cofactor>
    <text evidence="3">Binds 2 magnesium ions per subunit.</text>
</comment>
<dbReference type="Pfam" id="PF03747">
    <property type="entry name" value="ADP_ribosyl_GH"/>
    <property type="match status" value="1"/>
</dbReference>
<sequence>METKRSRAQGCLLGQFAGDALGSLVEFQSPDEIRRSYPDGVRELADGGTWNTIAGQPTDDSEMALLLARMLVKTGSYDPKAARKEYQYWLNSDPFDCGMTISAGLRGNPNPDSQANGAMMRVSPIGIFGAGFELNQVAEWAMQDAALTHPNLICQQANALFAMGIAHAIQSGCDRKELYQSIRQWAVAMTVEPALLETIDKAADTPPADYVHQQGWVLIALQNALYQLLHAPSLENGVVDTIMRGGDTDTNAAICGALLGAVCGRESIPTQWLDSLQNCRPEAGHPRVRHPRPECFWPVDVLELAERLLV</sequence>
<dbReference type="EMBL" id="RXYK01000031">
    <property type="protein sequence ID" value="RTY34911.1"/>
    <property type="molecule type" value="Genomic_DNA"/>
</dbReference>
<evidence type="ECO:0000256" key="1">
    <source>
        <dbReference type="ARBA" id="ARBA00010702"/>
    </source>
</evidence>
<name>A0A3S0KZQ4_CHLPH</name>
<dbReference type="GO" id="GO:0046872">
    <property type="term" value="F:metal ion binding"/>
    <property type="evidence" value="ECO:0007669"/>
    <property type="project" value="UniProtKB-KW"/>
</dbReference>
<dbReference type="InterPro" id="IPR050792">
    <property type="entry name" value="ADP-ribosylglycohydrolase"/>
</dbReference>
<feature type="binding site" evidence="3">
    <location>
        <position position="59"/>
    </location>
    <ligand>
        <name>Mg(2+)</name>
        <dbReference type="ChEBI" id="CHEBI:18420"/>
        <label>1</label>
    </ligand>
</feature>
<feature type="binding site" evidence="3">
    <location>
        <position position="60"/>
    </location>
    <ligand>
        <name>Mg(2+)</name>
        <dbReference type="ChEBI" id="CHEBI:18420"/>
        <label>1</label>
    </ligand>
</feature>
<proteinExistence type="inferred from homology"/>
<feature type="binding site" evidence="3">
    <location>
        <position position="247"/>
    </location>
    <ligand>
        <name>Mg(2+)</name>
        <dbReference type="ChEBI" id="CHEBI:18420"/>
        <label>1</label>
    </ligand>
</feature>
<keyword evidence="3" id="KW-0460">Magnesium</keyword>
<dbReference type="InterPro" id="IPR036705">
    <property type="entry name" value="Ribosyl_crysJ1_sf"/>
</dbReference>
<keyword evidence="3" id="KW-0479">Metal-binding</keyword>
<dbReference type="RefSeq" id="WP_126385287.1">
    <property type="nucleotide sequence ID" value="NZ_RXYK01000031.1"/>
</dbReference>
<protein>
    <submittedName>
        <fullName evidence="4">ADP-ribosylglycohydrolase family protein</fullName>
    </submittedName>
</protein>
<dbReference type="Gene3D" id="1.10.4080.10">
    <property type="entry name" value="ADP-ribosylation/Crystallin J1"/>
    <property type="match status" value="1"/>
</dbReference>
<comment type="similarity">
    <text evidence="1">Belongs to the ADP-ribosylglycohydrolase family.</text>
</comment>
<evidence type="ECO:0000256" key="2">
    <source>
        <dbReference type="ARBA" id="ARBA00022801"/>
    </source>
</evidence>
<feature type="binding site" evidence="3">
    <location>
        <position position="249"/>
    </location>
    <ligand>
        <name>Mg(2+)</name>
        <dbReference type="ChEBI" id="CHEBI:18420"/>
        <label>1</label>
    </ligand>
</feature>
<accession>A0A3S0KZQ4</accession>
<gene>
    <name evidence="4" type="ORF">EKD02_09650</name>
</gene>
<keyword evidence="2 4" id="KW-0378">Hydrolase</keyword>
<comment type="caution">
    <text evidence="4">The sequence shown here is derived from an EMBL/GenBank/DDBJ whole genome shotgun (WGS) entry which is preliminary data.</text>
</comment>
<feature type="binding site" evidence="3">
    <location>
        <position position="250"/>
    </location>
    <ligand>
        <name>Mg(2+)</name>
        <dbReference type="ChEBI" id="CHEBI:18420"/>
        <label>1</label>
    </ligand>
</feature>
<organism evidence="4 5">
    <name type="scientific">Chlorobium phaeovibrioides</name>
    <dbReference type="NCBI Taxonomy" id="1094"/>
    <lineage>
        <taxon>Bacteria</taxon>
        <taxon>Pseudomonadati</taxon>
        <taxon>Chlorobiota</taxon>
        <taxon>Chlorobiia</taxon>
        <taxon>Chlorobiales</taxon>
        <taxon>Chlorobiaceae</taxon>
        <taxon>Chlorobium/Pelodictyon group</taxon>
        <taxon>Chlorobium</taxon>
    </lineage>
</organism>
<dbReference type="Proteomes" id="UP000279908">
    <property type="component" value="Unassembled WGS sequence"/>
</dbReference>
<feature type="binding site" evidence="3">
    <location>
        <position position="58"/>
    </location>
    <ligand>
        <name>Mg(2+)</name>
        <dbReference type="ChEBI" id="CHEBI:18420"/>
        <label>1</label>
    </ligand>
</feature>
<evidence type="ECO:0000313" key="4">
    <source>
        <dbReference type="EMBL" id="RTY34911.1"/>
    </source>
</evidence>